<feature type="region of interest" description="Disordered" evidence="1">
    <location>
        <begin position="1063"/>
        <end position="1134"/>
    </location>
</feature>
<organism evidence="3">
    <name type="scientific">Aureococcus anophagefferens</name>
    <name type="common">Harmful bloom alga</name>
    <dbReference type="NCBI Taxonomy" id="44056"/>
    <lineage>
        <taxon>Eukaryota</taxon>
        <taxon>Sar</taxon>
        <taxon>Stramenopiles</taxon>
        <taxon>Ochrophyta</taxon>
        <taxon>Pelagophyceae</taxon>
        <taxon>Pelagomonadales</taxon>
        <taxon>Pelagomonadaceae</taxon>
        <taxon>Aureococcus</taxon>
    </lineage>
</organism>
<feature type="compositionally biased region" description="Low complexity" evidence="1">
    <location>
        <begin position="453"/>
        <end position="471"/>
    </location>
</feature>
<reference evidence="2 3" key="1">
    <citation type="journal article" date="2011" name="Proc. Natl. Acad. Sci. U.S.A.">
        <title>Niche of harmful alga Aureococcus anophagefferens revealed through ecogenomics.</title>
        <authorList>
            <person name="Gobler C.J."/>
            <person name="Berry D.L."/>
            <person name="Dyhrman S.T."/>
            <person name="Wilhelm S.W."/>
            <person name="Salamov A."/>
            <person name="Lobanov A.V."/>
            <person name="Zhang Y."/>
            <person name="Collier J.L."/>
            <person name="Wurch L.L."/>
            <person name="Kustka A.B."/>
            <person name="Dill B.D."/>
            <person name="Shah M."/>
            <person name="VerBerkmoes N.C."/>
            <person name="Kuo A."/>
            <person name="Terry A."/>
            <person name="Pangilinan J."/>
            <person name="Lindquist E.A."/>
            <person name="Lucas S."/>
            <person name="Paulsen I.T."/>
            <person name="Hattenrath-Lehmann T.K."/>
            <person name="Talmage S.C."/>
            <person name="Walker E.A."/>
            <person name="Koch F."/>
            <person name="Burson A.M."/>
            <person name="Marcoval M.A."/>
            <person name="Tang Y.Z."/>
            <person name="Lecleir G.R."/>
            <person name="Coyne K.J."/>
            <person name="Berg G.M."/>
            <person name="Bertrand E.M."/>
            <person name="Saito M.A."/>
            <person name="Gladyshev V.N."/>
            <person name="Grigoriev I.V."/>
        </authorList>
    </citation>
    <scope>NUCLEOTIDE SEQUENCE [LARGE SCALE GENOMIC DNA]</scope>
    <source>
        <strain evidence="3">CCMP 1984</strain>
    </source>
</reference>
<feature type="compositionally biased region" description="Basic residues" evidence="1">
    <location>
        <begin position="472"/>
        <end position="492"/>
    </location>
</feature>
<feature type="non-terminal residue" evidence="2">
    <location>
        <position position="1501"/>
    </location>
</feature>
<feature type="compositionally biased region" description="Low complexity" evidence="1">
    <location>
        <begin position="661"/>
        <end position="679"/>
    </location>
</feature>
<feature type="region of interest" description="Disordered" evidence="1">
    <location>
        <begin position="529"/>
        <end position="768"/>
    </location>
</feature>
<feature type="compositionally biased region" description="Basic residues" evidence="1">
    <location>
        <begin position="189"/>
        <end position="207"/>
    </location>
</feature>
<feature type="compositionally biased region" description="Basic and acidic residues" evidence="1">
    <location>
        <begin position="684"/>
        <end position="696"/>
    </location>
</feature>
<feature type="compositionally biased region" description="Basic residues" evidence="1">
    <location>
        <begin position="233"/>
        <end position="245"/>
    </location>
</feature>
<dbReference type="GeneID" id="20227885"/>
<feature type="compositionally biased region" description="Basic residues" evidence="1">
    <location>
        <begin position="1183"/>
        <end position="1193"/>
    </location>
</feature>
<accession>F0XXW5</accession>
<feature type="region of interest" description="Disordered" evidence="1">
    <location>
        <begin position="1351"/>
        <end position="1501"/>
    </location>
</feature>
<feature type="compositionally biased region" description="Basic and acidic residues" evidence="1">
    <location>
        <begin position="1237"/>
        <end position="1258"/>
    </location>
</feature>
<feature type="compositionally biased region" description="Basic residues" evidence="1">
    <location>
        <begin position="1025"/>
        <end position="1040"/>
    </location>
</feature>
<feature type="region of interest" description="Disordered" evidence="1">
    <location>
        <begin position="1"/>
        <end position="98"/>
    </location>
</feature>
<feature type="compositionally biased region" description="Basic residues" evidence="1">
    <location>
        <begin position="160"/>
        <end position="180"/>
    </location>
</feature>
<feature type="compositionally biased region" description="Basic residues" evidence="1">
    <location>
        <begin position="1218"/>
        <end position="1229"/>
    </location>
</feature>
<feature type="compositionally biased region" description="Basic and acidic residues" evidence="1">
    <location>
        <begin position="1371"/>
        <end position="1405"/>
    </location>
</feature>
<feature type="region of interest" description="Disordered" evidence="1">
    <location>
        <begin position="1153"/>
        <end position="1310"/>
    </location>
</feature>
<name>F0XXW5_AURAN</name>
<feature type="compositionally biased region" description="Basic residues" evidence="1">
    <location>
        <begin position="565"/>
        <end position="579"/>
    </location>
</feature>
<feature type="compositionally biased region" description="Basic and acidic residues" evidence="1">
    <location>
        <begin position="541"/>
        <end position="564"/>
    </location>
</feature>
<feature type="compositionally biased region" description="Low complexity" evidence="1">
    <location>
        <begin position="719"/>
        <end position="729"/>
    </location>
</feature>
<feature type="compositionally biased region" description="Basic residues" evidence="1">
    <location>
        <begin position="1279"/>
        <end position="1294"/>
    </location>
</feature>
<feature type="compositionally biased region" description="Basic residues" evidence="1">
    <location>
        <begin position="871"/>
        <end position="883"/>
    </location>
</feature>
<keyword evidence="3" id="KW-1185">Reference proteome</keyword>
<proteinExistence type="predicted"/>
<feature type="compositionally biased region" description="Low complexity" evidence="1">
    <location>
        <begin position="929"/>
        <end position="944"/>
    </location>
</feature>
<feature type="compositionally biased region" description="Basic residues" evidence="1">
    <location>
        <begin position="846"/>
        <end position="859"/>
    </location>
</feature>
<feature type="compositionally biased region" description="Basic residues" evidence="1">
    <location>
        <begin position="63"/>
        <end position="77"/>
    </location>
</feature>
<feature type="compositionally biased region" description="Basic and acidic residues" evidence="1">
    <location>
        <begin position="833"/>
        <end position="845"/>
    </location>
</feature>
<sequence length="1501" mass="166025">GRRRRPRPRGPVRRRDHRPHRVAARGRVRGRDGLPRVLLDGRGGLRRAEEPHGGGERGALPRGRGRRAAGRRARGRARRGERGRVDGRGARRPVLRPLARVARGAGRVDLRAEVGEHDLRGARGPGHGGLPRARAPAREGPRALRRRLRPRLPPPQRRALAPRRRRRGAGRDAVHRRRAHGGAADGRARVPRQVRRGRRGAPRRARRGAPGQGGRGQGRPPRVAAHGRDAAHAQRRLPGHAGRHGGRVEERPPGQDRAAPCAAPGAAQGRDGGALRPAPVEGGRGEGAHAREERRRPPPRAVGPEEAAFRARDRHRRAPGDRGRAAPPGGARRDERAPPRGRARQGPQARVDAARGRRRRGRARRRRRRRRPAVERALHQVQEVAQRHGEHPQRHRGRRARGAAAPRLPRLPPAPAQHRRPPAAAVARVDPPRDARRRPRDHGRPRHARADAGRPVALPRVRLRLLRAQARAPRRARRRRAPRGRRQSRRRPLGALLRRQVVEPRVRRGEALLEPVGRVARHGLPRVLPLLRDDDPQDGDGDFKGPGRRVLPRDVLREARDAREHRRGGGRALAARRHGAVGPRLEPPRERERPGRARDGRPAERVAAPQARRRGHGADLDQGEPEAPAQCPRGDARDRRRGRGPHAQVGLEPDGVRRPRALAADPDAPLPRGAGAPPRGRAPHVRDGARGHDRGPRAGLRHGPRAGARGPEPAHRPARAAAVRRPAPVRVHRAHALADDVDGLRLQPVPGGPHAEQGPRGLRGLPRDRGAVPLLRALARAAALRRRDARLPPAPEGALRAGRPRPHARAHDPAPPGTRRGVAAGRRARALRRRADAVRQFDRAQRGRRRRLPRHRRRPAPGGLPAPPPALRRRALPVLRARHGLPGGLGRRGRLRGAAPEPDAHARRLRRDHAAGDAPHGACFDRLPRAAGLDPGAAAPAVARGEPRREELAPPRGRRGGPAPGRAPRHAQGLHGRPRRHPGPPRAPRARADPRARGQPLRVVAPPRGRRPHAERAALPAPRPRAPRPPRGHPLRRRAPAPRPLLQLQARRGRAAARAPLLHLLRRRPAAAPDDPGQEEARRRRRPRRPAERPRGRAREAREGRARVLRQRDPPRPEDARAAAGRAPLPQLAPLRRRVQRLRLLGLRHERARALRAPAPRRAPRREELQGRDPHRRDAGPPRARRLGRRRRVPAAPHAPLGRGGAGPRGQGEDRGGLRRRRRRRRGRRAPVVAGLRPREDVAEDRRPRAARGAVERPGHRRRHELPPRRAPPREARPRRGRRVLVGAPRRRGRRGAEEGGGGGLRRRPAGLLLRRHDRGLGARAADARAELDPLRPPERVVRVSGLLAGVPRAHGGVPRRLRGALHAGPRPRDRGGARAAHHDEARRRQVQVRGREAVDGDERAQVPPLQRPLGPAPVPAGHDSQAPGHPRRLHDEADRRRPRVARRRGEGPRQRRRLGRLLRVRPRRLDARLQGPLLPPAPQDQGRAQNHAKGGEVRSG</sequence>
<evidence type="ECO:0000313" key="2">
    <source>
        <dbReference type="EMBL" id="EGB12015.1"/>
    </source>
</evidence>
<feature type="compositionally biased region" description="Low complexity" evidence="1">
    <location>
        <begin position="1122"/>
        <end position="1134"/>
    </location>
</feature>
<feature type="compositionally biased region" description="Basic and acidic residues" evidence="1">
    <location>
        <begin position="1265"/>
        <end position="1278"/>
    </location>
</feature>
<dbReference type="InParanoid" id="F0XXW5"/>
<feature type="region of interest" description="Disordered" evidence="1">
    <location>
        <begin position="786"/>
        <end position="1044"/>
    </location>
</feature>
<feature type="compositionally biased region" description="Basic and acidic residues" evidence="1">
    <location>
        <begin position="1089"/>
        <end position="1121"/>
    </location>
</feature>
<feature type="compositionally biased region" description="Basic and acidic residues" evidence="1">
    <location>
        <begin position="46"/>
        <end position="55"/>
    </location>
</feature>
<feature type="compositionally biased region" description="Low complexity" evidence="1">
    <location>
        <begin position="258"/>
        <end position="267"/>
    </location>
</feature>
<feature type="compositionally biased region" description="Basic residues" evidence="1">
    <location>
        <begin position="1455"/>
        <end position="1467"/>
    </location>
</feature>
<gene>
    <name evidence="2" type="ORF">AURANDRAFT_70715</name>
</gene>
<feature type="region of interest" description="Disordered" evidence="1">
    <location>
        <begin position="116"/>
        <end position="496"/>
    </location>
</feature>
<dbReference type="RefSeq" id="XP_009033113.1">
    <property type="nucleotide sequence ID" value="XM_009034865.1"/>
</dbReference>
<feature type="compositionally biased region" description="Basic residues" evidence="1">
    <location>
        <begin position="435"/>
        <end position="447"/>
    </location>
</feature>
<dbReference type="EMBL" id="GL833121">
    <property type="protein sequence ID" value="EGB12015.1"/>
    <property type="molecule type" value="Genomic_DNA"/>
</dbReference>
<evidence type="ECO:0000313" key="3">
    <source>
        <dbReference type="Proteomes" id="UP000002729"/>
    </source>
</evidence>
<feature type="compositionally biased region" description="Basic and acidic residues" evidence="1">
    <location>
        <begin position="1165"/>
        <end position="1180"/>
    </location>
</feature>
<dbReference type="Proteomes" id="UP000002729">
    <property type="component" value="Unassembled WGS sequence"/>
</dbReference>
<feature type="non-terminal residue" evidence="2">
    <location>
        <position position="1"/>
    </location>
</feature>
<dbReference type="KEGG" id="aaf:AURANDRAFT_70715"/>
<feature type="compositionally biased region" description="Basic residues" evidence="1">
    <location>
        <begin position="1"/>
        <end position="28"/>
    </location>
</feature>
<protein>
    <submittedName>
        <fullName evidence="2">Uncharacterized protein</fullName>
    </submittedName>
</protein>
<evidence type="ECO:0000256" key="1">
    <source>
        <dbReference type="SAM" id="MobiDB-lite"/>
    </source>
</evidence>
<dbReference type="OMA" id="AYLEGWT"/>
<feature type="compositionally biased region" description="Basic and acidic residues" evidence="1">
    <location>
        <begin position="78"/>
        <end position="89"/>
    </location>
</feature>
<feature type="compositionally biased region" description="Basic and acidic residues" evidence="1">
    <location>
        <begin position="283"/>
        <end position="296"/>
    </location>
</feature>
<feature type="compositionally biased region" description="Basic and acidic residues" evidence="1">
    <location>
        <begin position="586"/>
        <end position="604"/>
    </location>
</feature>
<feature type="compositionally biased region" description="Basic residues" evidence="1">
    <location>
        <begin position="356"/>
        <end position="371"/>
    </location>
</feature>